<evidence type="ECO:0000313" key="2">
    <source>
        <dbReference type="Proteomes" id="UP000789595"/>
    </source>
</evidence>
<comment type="caution">
    <text evidence="1">The sequence shown here is derived from an EMBL/GenBank/DDBJ whole genome shotgun (WGS) entry which is preliminary data.</text>
</comment>
<protein>
    <submittedName>
        <fullName evidence="1">Uncharacterized protein</fullName>
    </submittedName>
</protein>
<proteinExistence type="predicted"/>
<organism evidence="1 2">
    <name type="scientific">Pelagomonas calceolata</name>
    <dbReference type="NCBI Taxonomy" id="35677"/>
    <lineage>
        <taxon>Eukaryota</taxon>
        <taxon>Sar</taxon>
        <taxon>Stramenopiles</taxon>
        <taxon>Ochrophyta</taxon>
        <taxon>Pelagophyceae</taxon>
        <taxon>Pelagomonadales</taxon>
        <taxon>Pelagomonadaceae</taxon>
        <taxon>Pelagomonas</taxon>
    </lineage>
</organism>
<keyword evidence="2" id="KW-1185">Reference proteome</keyword>
<evidence type="ECO:0000313" key="1">
    <source>
        <dbReference type="EMBL" id="CAH0365728.1"/>
    </source>
</evidence>
<reference evidence="1" key="1">
    <citation type="submission" date="2021-11" db="EMBL/GenBank/DDBJ databases">
        <authorList>
            <consortium name="Genoscope - CEA"/>
            <person name="William W."/>
        </authorList>
    </citation>
    <scope>NUCLEOTIDE SEQUENCE</scope>
</reference>
<gene>
    <name evidence="1" type="ORF">PECAL_1P21800</name>
</gene>
<accession>A0A8J2S6U6</accession>
<dbReference type="AlphaFoldDB" id="A0A8J2S6U6"/>
<dbReference type="Proteomes" id="UP000789595">
    <property type="component" value="Unassembled WGS sequence"/>
</dbReference>
<name>A0A8J2S6U6_9STRA</name>
<sequence length="297" mass="33424">MWQGDLAEPLAAFLQLNSIGAVGKLSRRCRDRLPAVLINLARKHGALRASMTGFVKAIQDTGRDDWSFSGEALDSWRRQEPNETEGSFTAEEVDFDGSRCIKITTSHPRLDGPSLPGHNTHGGLKKEFAAAEKLCVRQVKYRFCFTDLDPTESHSDPYEHGFAFFTFGPYEKSLQLQKGLLVEPSQHDPTAYQLVWWDQALGHDGPTIMRVRQGTWYEVLMTFDWRTTDQTDPNNLLAYITVTDRETSSPQMTIKTSREPLTSFGIYNSSASVSHFSSISVRYSKQTSRDGSLSTDE</sequence>
<dbReference type="EMBL" id="CAKKNE010000001">
    <property type="protein sequence ID" value="CAH0365728.1"/>
    <property type="molecule type" value="Genomic_DNA"/>
</dbReference>